<dbReference type="AlphaFoldDB" id="A0A1E5PQK0"/>
<organism evidence="3 5">
    <name type="scientific">Streptomyces subrutilus</name>
    <dbReference type="NCBI Taxonomy" id="36818"/>
    <lineage>
        <taxon>Bacteria</taxon>
        <taxon>Bacillati</taxon>
        <taxon>Actinomycetota</taxon>
        <taxon>Actinomycetes</taxon>
        <taxon>Kitasatosporales</taxon>
        <taxon>Streptomycetaceae</taxon>
        <taxon>Streptomyces</taxon>
    </lineage>
</organism>
<feature type="domain" description="Transglycosylase SLT" evidence="2">
    <location>
        <begin position="60"/>
        <end position="126"/>
    </location>
</feature>
<dbReference type="RefSeq" id="WP_069920127.1">
    <property type="nucleotide sequence ID" value="NZ_MEHK01000001.1"/>
</dbReference>
<dbReference type="OrthoDB" id="9766277at2"/>
<dbReference type="InterPro" id="IPR008258">
    <property type="entry name" value="Transglycosylase_SLT_dom_1"/>
</dbReference>
<evidence type="ECO:0000259" key="2">
    <source>
        <dbReference type="Pfam" id="PF01464"/>
    </source>
</evidence>
<feature type="chain" id="PRO_5010658716" description="Transglycosylase SLT domain-containing protein" evidence="1">
    <location>
        <begin position="38"/>
        <end position="134"/>
    </location>
</feature>
<accession>A0A1E5PQK0</accession>
<dbReference type="Pfam" id="PF01464">
    <property type="entry name" value="SLT"/>
    <property type="match status" value="1"/>
</dbReference>
<keyword evidence="5" id="KW-1185">Reference proteome</keyword>
<dbReference type="STRING" id="36818.BGK67_11200"/>
<reference evidence="3 5" key="1">
    <citation type="submission" date="2016-08" db="EMBL/GenBank/DDBJ databases">
        <title>The complete genome of Streptomyces subrutilus 10-1-1.</title>
        <authorList>
            <person name="Chen X."/>
        </authorList>
    </citation>
    <scope>NUCLEOTIDE SEQUENCE [LARGE SCALE GENOMIC DNA]</scope>
    <source>
        <strain evidence="3 5">10-1-1</strain>
    </source>
</reference>
<dbReference type="EMBL" id="MEHK01000001">
    <property type="protein sequence ID" value="OEJ35027.1"/>
    <property type="molecule type" value="Genomic_DNA"/>
</dbReference>
<gene>
    <name evidence="3" type="ORF">BGK67_11200</name>
    <name evidence="4" type="ORF">BGK67_30200</name>
</gene>
<proteinExistence type="predicted"/>
<evidence type="ECO:0000256" key="1">
    <source>
        <dbReference type="SAM" id="SignalP"/>
    </source>
</evidence>
<dbReference type="Gene3D" id="1.10.530.10">
    <property type="match status" value="1"/>
</dbReference>
<sequence length="134" mass="14277">MSNAVIRRIAASKKTLTGTVLALGVAGSMLAAVPAQAAPMSAKAIAQQMIKDPAQFAAFDKIISRESGWDHTATNSSSGAYGLVQALPASKMASAGSDWKTNPATQIKWGLKYMNERYGSPVGAWNFWSANHWY</sequence>
<evidence type="ECO:0000313" key="5">
    <source>
        <dbReference type="Proteomes" id="UP000095705"/>
    </source>
</evidence>
<comment type="caution">
    <text evidence="3">The sequence shown here is derived from an EMBL/GenBank/DDBJ whole genome shotgun (WGS) entry which is preliminary data.</text>
</comment>
<protein>
    <recommendedName>
        <fullName evidence="2">Transglycosylase SLT domain-containing protein</fullName>
    </recommendedName>
</protein>
<evidence type="ECO:0000313" key="4">
    <source>
        <dbReference type="EMBL" id="OEJ35027.1"/>
    </source>
</evidence>
<dbReference type="InterPro" id="IPR023346">
    <property type="entry name" value="Lysozyme-like_dom_sf"/>
</dbReference>
<dbReference type="Proteomes" id="UP000095705">
    <property type="component" value="Unassembled WGS sequence"/>
</dbReference>
<dbReference type="SUPFAM" id="SSF53955">
    <property type="entry name" value="Lysozyme-like"/>
    <property type="match status" value="1"/>
</dbReference>
<dbReference type="EMBL" id="MEHK01000001">
    <property type="protein sequence ID" value="OEJ31837.1"/>
    <property type="molecule type" value="Genomic_DNA"/>
</dbReference>
<name>A0A1E5PQK0_9ACTN</name>
<keyword evidence="1" id="KW-0732">Signal</keyword>
<evidence type="ECO:0000313" key="3">
    <source>
        <dbReference type="EMBL" id="OEJ31837.1"/>
    </source>
</evidence>
<feature type="signal peptide" evidence="1">
    <location>
        <begin position="1"/>
        <end position="37"/>
    </location>
</feature>